<accession>A0A8K0ELS3</accession>
<feature type="signal peptide" evidence="1">
    <location>
        <begin position="1"/>
        <end position="18"/>
    </location>
</feature>
<dbReference type="AlphaFoldDB" id="A0A8K0ELS3"/>
<proteinExistence type="predicted"/>
<keyword evidence="1" id="KW-0732">Signal</keyword>
<sequence>MMFAFALLVVGLFHQAHGQGQLYPGDVQGFPCLSCDADIIDGVLEDTSCAGEPSDLPADDSINCPIGQYCYVMYKTTDRVLTDITRGCEQTCTETDDCMRDDSADCVRCCNDRNNNSTGCNTWVIDRENLPSGGVRVGEAGLTLLALTLMFGIVGSVCG</sequence>
<dbReference type="EMBL" id="OV696687">
    <property type="protein sequence ID" value="CAH1253371.1"/>
    <property type="molecule type" value="Genomic_DNA"/>
</dbReference>
<organism evidence="2 3">
    <name type="scientific">Branchiostoma lanceolatum</name>
    <name type="common">Common lancelet</name>
    <name type="synonym">Amphioxus lanceolatum</name>
    <dbReference type="NCBI Taxonomy" id="7740"/>
    <lineage>
        <taxon>Eukaryota</taxon>
        <taxon>Metazoa</taxon>
        <taxon>Chordata</taxon>
        <taxon>Cephalochordata</taxon>
        <taxon>Leptocardii</taxon>
        <taxon>Amphioxiformes</taxon>
        <taxon>Branchiostomatidae</taxon>
        <taxon>Branchiostoma</taxon>
    </lineage>
</organism>
<gene>
    <name evidence="2" type="primary">Hypp1163</name>
    <name evidence="2" type="ORF">BLAG_LOCUS13176</name>
</gene>
<protein>
    <submittedName>
        <fullName evidence="2">Hypp1163 protein</fullName>
    </submittedName>
</protein>
<dbReference type="OrthoDB" id="10033391at2759"/>
<evidence type="ECO:0000313" key="3">
    <source>
        <dbReference type="Proteomes" id="UP000838412"/>
    </source>
</evidence>
<dbReference type="Proteomes" id="UP000838412">
    <property type="component" value="Chromosome 2"/>
</dbReference>
<keyword evidence="3" id="KW-1185">Reference proteome</keyword>
<evidence type="ECO:0000256" key="1">
    <source>
        <dbReference type="SAM" id="SignalP"/>
    </source>
</evidence>
<reference evidence="2" key="1">
    <citation type="submission" date="2022-01" db="EMBL/GenBank/DDBJ databases">
        <authorList>
            <person name="Braso-Vives M."/>
        </authorList>
    </citation>
    <scope>NUCLEOTIDE SEQUENCE</scope>
</reference>
<evidence type="ECO:0000313" key="2">
    <source>
        <dbReference type="EMBL" id="CAH1253371.1"/>
    </source>
</evidence>
<feature type="chain" id="PRO_5035482716" evidence="1">
    <location>
        <begin position="19"/>
        <end position="159"/>
    </location>
</feature>
<name>A0A8K0ELS3_BRALA</name>